<dbReference type="Proteomes" id="UP000001593">
    <property type="component" value="Unassembled WGS sequence"/>
</dbReference>
<feature type="region of interest" description="Disordered" evidence="2">
    <location>
        <begin position="93"/>
        <end position="154"/>
    </location>
</feature>
<dbReference type="GO" id="GO:0001227">
    <property type="term" value="F:DNA-binding transcription repressor activity, RNA polymerase II-specific"/>
    <property type="evidence" value="ECO:0007669"/>
    <property type="project" value="InterPro"/>
</dbReference>
<dbReference type="InterPro" id="IPR000008">
    <property type="entry name" value="C2_dom"/>
</dbReference>
<gene>
    <name evidence="4" type="ORF">NEMVEDRAFT_v1g242832</name>
</gene>
<dbReference type="InterPro" id="IPR006608">
    <property type="entry name" value="CC2D1A/B_DM14"/>
</dbReference>
<protein>
    <recommendedName>
        <fullName evidence="3">C2 domain-containing protein</fullName>
    </recommendedName>
</protein>
<dbReference type="InterPro" id="IPR037772">
    <property type="entry name" value="C2_Freud"/>
</dbReference>
<dbReference type="STRING" id="45351.A7S4P7"/>
<evidence type="ECO:0000313" key="4">
    <source>
        <dbReference type="EMBL" id="EDO41324.1"/>
    </source>
</evidence>
<reference evidence="4 5" key="1">
    <citation type="journal article" date="2007" name="Science">
        <title>Sea anemone genome reveals ancestral eumetazoan gene repertoire and genomic organization.</title>
        <authorList>
            <person name="Putnam N.H."/>
            <person name="Srivastava M."/>
            <person name="Hellsten U."/>
            <person name="Dirks B."/>
            <person name="Chapman J."/>
            <person name="Salamov A."/>
            <person name="Terry A."/>
            <person name="Shapiro H."/>
            <person name="Lindquist E."/>
            <person name="Kapitonov V.V."/>
            <person name="Jurka J."/>
            <person name="Genikhovich G."/>
            <person name="Grigoriev I.V."/>
            <person name="Lucas S.M."/>
            <person name="Steele R.E."/>
            <person name="Finnerty J.R."/>
            <person name="Technau U."/>
            <person name="Martindale M.Q."/>
            <person name="Rokhsar D.S."/>
        </authorList>
    </citation>
    <scope>NUCLEOTIDE SEQUENCE [LARGE SCALE GENOMIC DNA]</scope>
    <source>
        <strain evidence="5">CH2 X CH6</strain>
    </source>
</reference>
<feature type="region of interest" description="Disordered" evidence="2">
    <location>
        <begin position="389"/>
        <end position="452"/>
    </location>
</feature>
<feature type="compositionally biased region" description="Low complexity" evidence="2">
    <location>
        <begin position="179"/>
        <end position="194"/>
    </location>
</feature>
<organism evidence="4 5">
    <name type="scientific">Nematostella vectensis</name>
    <name type="common">Starlet sea anemone</name>
    <dbReference type="NCBI Taxonomy" id="45351"/>
    <lineage>
        <taxon>Eukaryota</taxon>
        <taxon>Metazoa</taxon>
        <taxon>Cnidaria</taxon>
        <taxon>Anthozoa</taxon>
        <taxon>Hexacorallia</taxon>
        <taxon>Actiniaria</taxon>
        <taxon>Edwardsiidae</taxon>
        <taxon>Nematostella</taxon>
    </lineage>
</organism>
<dbReference type="GO" id="GO:0000981">
    <property type="term" value="F:DNA-binding transcription factor activity, RNA polymerase II-specific"/>
    <property type="evidence" value="ECO:0000318"/>
    <property type="project" value="GO_Central"/>
</dbReference>
<dbReference type="InParanoid" id="A7S4P7"/>
<dbReference type="GO" id="GO:0005634">
    <property type="term" value="C:nucleus"/>
    <property type="evidence" value="ECO:0000318"/>
    <property type="project" value="GO_Central"/>
</dbReference>
<dbReference type="SUPFAM" id="SSF49562">
    <property type="entry name" value="C2 domain (Calcium/lipid-binding domain, CaLB)"/>
    <property type="match status" value="1"/>
</dbReference>
<dbReference type="EMBL" id="DS469579">
    <property type="protein sequence ID" value="EDO41324.1"/>
    <property type="molecule type" value="Genomic_DNA"/>
</dbReference>
<dbReference type="OMA" id="HQTGRTK"/>
<evidence type="ECO:0000313" key="5">
    <source>
        <dbReference type="Proteomes" id="UP000001593"/>
    </source>
</evidence>
<dbReference type="CDD" id="cd08690">
    <property type="entry name" value="C2_Freud-1"/>
    <property type="match status" value="1"/>
</dbReference>
<dbReference type="InterPro" id="IPR035892">
    <property type="entry name" value="C2_domain_sf"/>
</dbReference>
<dbReference type="Gene3D" id="2.60.40.150">
    <property type="entry name" value="C2 domain"/>
    <property type="match status" value="1"/>
</dbReference>
<dbReference type="Pfam" id="PF21528">
    <property type="entry name" value="CC2D1A-B_DM14"/>
    <property type="match status" value="4"/>
</dbReference>
<evidence type="ECO:0000256" key="2">
    <source>
        <dbReference type="SAM" id="MobiDB-lite"/>
    </source>
</evidence>
<feature type="domain" description="C2" evidence="3">
    <location>
        <begin position="612"/>
        <end position="746"/>
    </location>
</feature>
<dbReference type="SMART" id="SM00239">
    <property type="entry name" value="C2"/>
    <property type="match status" value="1"/>
</dbReference>
<proteinExistence type="inferred from homology"/>
<dbReference type="PROSITE" id="PS50004">
    <property type="entry name" value="C2"/>
    <property type="match status" value="1"/>
</dbReference>
<feature type="compositionally biased region" description="Pro residues" evidence="2">
    <location>
        <begin position="391"/>
        <end position="401"/>
    </location>
</feature>
<dbReference type="InterPro" id="IPR039725">
    <property type="entry name" value="CC2D1A/B"/>
</dbReference>
<dbReference type="PANTHER" id="PTHR13076:SF9">
    <property type="entry name" value="COILED-COIL AND C2 DOMAIN-CONTAINING PROTEIN 1-LIKE"/>
    <property type="match status" value="1"/>
</dbReference>
<accession>A7S4P7</accession>
<dbReference type="eggNOG" id="KOG3837">
    <property type="taxonomic scope" value="Eukaryota"/>
</dbReference>
<feature type="compositionally biased region" description="Low complexity" evidence="2">
    <location>
        <begin position="304"/>
        <end position="321"/>
    </location>
</feature>
<feature type="compositionally biased region" description="Basic and acidic residues" evidence="2">
    <location>
        <begin position="342"/>
        <end position="358"/>
    </location>
</feature>
<evidence type="ECO:0000256" key="1">
    <source>
        <dbReference type="ARBA" id="ARBA00010672"/>
    </source>
</evidence>
<dbReference type="HOGENOM" id="CLU_008808_1_0_1"/>
<feature type="compositionally biased region" description="Polar residues" evidence="2">
    <location>
        <begin position="106"/>
        <end position="118"/>
    </location>
</feature>
<dbReference type="FunFam" id="2.60.40.150:FF:000392">
    <property type="entry name" value="Coiled-coil and C2 domain-containing protein 1A"/>
    <property type="match status" value="1"/>
</dbReference>
<dbReference type="GO" id="GO:0006357">
    <property type="term" value="P:regulation of transcription by RNA polymerase II"/>
    <property type="evidence" value="ECO:0000318"/>
    <property type="project" value="GO_Central"/>
</dbReference>
<keyword evidence="5" id="KW-1185">Reference proteome</keyword>
<feature type="compositionally biased region" description="Acidic residues" evidence="2">
    <location>
        <begin position="40"/>
        <end position="49"/>
    </location>
</feature>
<feature type="compositionally biased region" description="Low complexity" evidence="2">
    <location>
        <begin position="407"/>
        <end position="427"/>
    </location>
</feature>
<feature type="region of interest" description="Disordered" evidence="2">
    <location>
        <begin position="179"/>
        <end position="241"/>
    </location>
</feature>
<dbReference type="SMART" id="SM00685">
    <property type="entry name" value="DM14"/>
    <property type="match status" value="4"/>
</dbReference>
<dbReference type="AlphaFoldDB" id="A7S4P7"/>
<sequence>MFRKKKSTPSKDSSQKDELAGMLGGLGMDPSEMQFGIGIGDDDGDDDDASLEAELAALQGGHGKPARKKKKNLSSTWLKFFKKSEAELQCIAPGEDVLPKDPTPVLSPSKQEANTSPQLAELTERENMYKKAIDSAEKSGNSSKAKRYGRGLKQIQDMVKQANAGESVNMEELPPPVAISAAAVPTAAPQEATPSPEPPKLSVLKESPKQDTQMQVDKSQSTQAKSAGGETVEQLKQRQHQYKMAALTCKRAGDIAHAKEFLVVSKKIDVMIQASSDGKPVDLSNMPPEPSLSTASAPQPVSEPRQQSGSPTSSPQPGPSESSKDTEPPPPPKDVADALQQRLEKYTEAANKAKEEGNSSKARRMGRIVKQYEDAIKCHKAGKPVDYEELPAPPGFAPIPVPGHGGAAASSQVPASPASTSSTSSQAQGLKVQIPPPQASPQAPARKPSGRNEQQLNFLVERQKEFKMAALNAKREGDLESARHWLRMSKGLDPMIENASNGMRVDISSVPPSPNSEKGPAPTAKEGDFVVVETSECRPNPRTPEEVTELFSRLEDGLIKQVEMCIRNGKHYQKLGDINNTKMFEKMARSLQQDLDAVKNAKKHKDPPPRFHYEDKSFTIVNSFPELSDSHVEITIVRCLNIPLPSGYSQKDLHCYVTYEFPYPSSEDPQSGRTQTIKHTINPEYNEAFKVNIDRKNRALPRIFRRQALKFEIKYERGFLKGDKALGQAQVKLAPLDSKSEIHDCVDLMDSDRGRRAVGGKVEVIIRVREPLTDKDVSIEKWKWLVIDMHLGGRKGPELNLDAFATSSRPGRSEQSEIDEFVSVEVLRMETEIAERKLSAKQSGSSSAAALAERIKLCKQKRESLDRMLANASKAELQDYVRQVAGQIAREQNKAQRAVQAGNKTDAQVCLTRKKLMQNELVKLKPKLGI</sequence>
<dbReference type="PhylomeDB" id="A7S4P7"/>
<feature type="compositionally biased region" description="Basic and acidic residues" evidence="2">
    <location>
        <begin position="122"/>
        <end position="137"/>
    </location>
</feature>
<comment type="similarity">
    <text evidence="1">Belongs to the CC2D1 family.</text>
</comment>
<feature type="region of interest" description="Disordered" evidence="2">
    <location>
        <begin position="276"/>
        <end position="366"/>
    </location>
</feature>
<feature type="compositionally biased region" description="Polar residues" evidence="2">
    <location>
        <begin position="210"/>
        <end position="225"/>
    </location>
</feature>
<dbReference type="PANTHER" id="PTHR13076">
    <property type="entry name" value="COILED-COIL AND C2 DOMAIN-CONTAINING PROTEIN 1-LIKE"/>
    <property type="match status" value="1"/>
</dbReference>
<feature type="region of interest" description="Disordered" evidence="2">
    <location>
        <begin position="1"/>
        <end position="49"/>
    </location>
</feature>
<dbReference type="GO" id="GO:0000978">
    <property type="term" value="F:RNA polymerase II cis-regulatory region sequence-specific DNA binding"/>
    <property type="evidence" value="ECO:0000318"/>
    <property type="project" value="GO_Central"/>
</dbReference>
<name>A7S4P7_NEMVE</name>
<evidence type="ECO:0000259" key="3">
    <source>
        <dbReference type="PROSITE" id="PS50004"/>
    </source>
</evidence>
<dbReference type="Pfam" id="PF00168">
    <property type="entry name" value="C2"/>
    <property type="match status" value="1"/>
</dbReference>